<keyword evidence="7" id="KW-1185">Reference proteome</keyword>
<dbReference type="STRING" id="671065.MetMK1DRAFT_00021910"/>
<dbReference type="InterPro" id="IPR006439">
    <property type="entry name" value="HAD-SF_hydro_IA"/>
</dbReference>
<dbReference type="PANTHER" id="PTHR46470:SF2">
    <property type="entry name" value="GLYCERALDEHYDE 3-PHOSPHATE PHOSPHATASE"/>
    <property type="match status" value="1"/>
</dbReference>
<organism evidence="6 7">
    <name type="scientific">Metallosphaera yellowstonensis MK1</name>
    <dbReference type="NCBI Taxonomy" id="671065"/>
    <lineage>
        <taxon>Archaea</taxon>
        <taxon>Thermoproteota</taxon>
        <taxon>Thermoprotei</taxon>
        <taxon>Sulfolobales</taxon>
        <taxon>Sulfolobaceae</taxon>
        <taxon>Metallosphaera</taxon>
    </lineage>
</organism>
<dbReference type="Gene3D" id="1.20.120.710">
    <property type="entry name" value="Haloacid dehalogenase hydrolase-like domain"/>
    <property type="match status" value="1"/>
</dbReference>
<dbReference type="Gene3D" id="3.40.50.1000">
    <property type="entry name" value="HAD superfamily/HAD-like"/>
    <property type="match status" value="1"/>
</dbReference>
<gene>
    <name evidence="6" type="ORF">MetMK1DRAFT_00021910</name>
</gene>
<comment type="cofactor">
    <cofactor evidence="1">
        <name>Mg(2+)</name>
        <dbReference type="ChEBI" id="CHEBI:18420"/>
    </cofactor>
</comment>
<dbReference type="HOGENOM" id="CLU_045011_8_3_2"/>
<reference evidence="6 7" key="1">
    <citation type="submission" date="2012-01" db="EMBL/GenBank/DDBJ databases">
        <title>Improved High-Quality Draft sequence of Metallosphaera yellowstonensis MK1.</title>
        <authorList>
            <consortium name="US DOE Joint Genome Institute"/>
            <person name="Lucas S."/>
            <person name="Han J."/>
            <person name="Cheng J.-F."/>
            <person name="Goodwin L."/>
            <person name="Pitluck S."/>
            <person name="Peters L."/>
            <person name="Teshima H."/>
            <person name="Detter J.C."/>
            <person name="Han C."/>
            <person name="Tapia R."/>
            <person name="Land M."/>
            <person name="Hauser L."/>
            <person name="Kyrpides N."/>
            <person name="Kozubal M."/>
            <person name="Macur R.E."/>
            <person name="Jay Z."/>
            <person name="Inskeep W."/>
            <person name="Woyke T."/>
        </authorList>
    </citation>
    <scope>NUCLEOTIDE SEQUENCE [LARGE SCALE GENOMIC DNA]</scope>
    <source>
        <strain evidence="6 7">MK1</strain>
    </source>
</reference>
<name>H2C6K8_9CREN</name>
<dbReference type="SFLD" id="SFLDG01129">
    <property type="entry name" value="C1.5:_HAD__Beta-PGM__Phosphata"/>
    <property type="match status" value="1"/>
</dbReference>
<comment type="similarity">
    <text evidence="2">Belongs to the HAD-like hydrolase superfamily.</text>
</comment>
<dbReference type="AlphaFoldDB" id="H2C6K8"/>
<keyword evidence="3" id="KW-0479">Metal-binding</keyword>
<dbReference type="InterPro" id="IPR051400">
    <property type="entry name" value="HAD-like_hydrolase"/>
</dbReference>
<keyword evidence="5" id="KW-0460">Magnesium</keyword>
<dbReference type="RefSeq" id="WP_009073490.1">
    <property type="nucleotide sequence ID" value="NZ_JH597768.1"/>
</dbReference>
<dbReference type="NCBIfam" id="TIGR01549">
    <property type="entry name" value="HAD-SF-IA-v1"/>
    <property type="match status" value="1"/>
</dbReference>
<dbReference type="GO" id="GO:0044281">
    <property type="term" value="P:small molecule metabolic process"/>
    <property type="evidence" value="ECO:0007669"/>
    <property type="project" value="UniProtKB-ARBA"/>
</dbReference>
<dbReference type="Pfam" id="PF00702">
    <property type="entry name" value="Hydrolase"/>
    <property type="match status" value="1"/>
</dbReference>
<dbReference type="PANTHER" id="PTHR46470">
    <property type="entry name" value="N-ACYLNEURAMINATE-9-PHOSPHATASE"/>
    <property type="match status" value="1"/>
</dbReference>
<dbReference type="SUPFAM" id="SSF56784">
    <property type="entry name" value="HAD-like"/>
    <property type="match status" value="1"/>
</dbReference>
<dbReference type="InterPro" id="IPR023214">
    <property type="entry name" value="HAD_sf"/>
</dbReference>
<dbReference type="eggNOG" id="arCOG02291">
    <property type="taxonomic scope" value="Archaea"/>
</dbReference>
<dbReference type="SFLD" id="SFLDS00003">
    <property type="entry name" value="Haloacid_Dehalogenase"/>
    <property type="match status" value="1"/>
</dbReference>
<evidence type="ECO:0000313" key="7">
    <source>
        <dbReference type="Proteomes" id="UP000003980"/>
    </source>
</evidence>
<dbReference type="InterPro" id="IPR036412">
    <property type="entry name" value="HAD-like_sf"/>
</dbReference>
<evidence type="ECO:0000256" key="1">
    <source>
        <dbReference type="ARBA" id="ARBA00001946"/>
    </source>
</evidence>
<dbReference type="GO" id="GO:0046872">
    <property type="term" value="F:metal ion binding"/>
    <property type="evidence" value="ECO:0007669"/>
    <property type="project" value="UniProtKB-KW"/>
</dbReference>
<sequence length="241" mass="27245">MEEFNIFQGTQAVLFDFDNTLVDFEANSRKALESVAQDIQNFLQDTGVSSLPLAYLKEKLLVISSKLDSEGVYDRNVWWSELMKELGVQSVDKEQLYEWTSLYWSIAGQNTPFEDALDIVEYLKKKGYKLGLVTNSDGEGGDKRSRISKFPYLDKFNLIIIGGENNVKPKPSLQPFIFACEELKVPKESCVMVGDDPVKDCLAAKRAGLKSILVDRKGAVKFPELYADFVVNSLKELEEFL</sequence>
<dbReference type="EMBL" id="JH597768">
    <property type="protein sequence ID" value="EHP69435.1"/>
    <property type="molecule type" value="Genomic_DNA"/>
</dbReference>
<keyword evidence="4" id="KW-0378">Hydrolase</keyword>
<dbReference type="GO" id="GO:0016791">
    <property type="term" value="F:phosphatase activity"/>
    <property type="evidence" value="ECO:0007669"/>
    <property type="project" value="TreeGrafter"/>
</dbReference>
<evidence type="ECO:0000256" key="5">
    <source>
        <dbReference type="ARBA" id="ARBA00022842"/>
    </source>
</evidence>
<dbReference type="OrthoDB" id="31229at2157"/>
<proteinExistence type="inferred from homology"/>
<evidence type="ECO:0000256" key="2">
    <source>
        <dbReference type="ARBA" id="ARBA00007958"/>
    </source>
</evidence>
<accession>H2C6K8</accession>
<evidence type="ECO:0000256" key="4">
    <source>
        <dbReference type="ARBA" id="ARBA00022801"/>
    </source>
</evidence>
<protein>
    <submittedName>
        <fullName evidence="6">Haloacid dehalogenase superfamily enzyme, subfamily IA</fullName>
    </submittedName>
</protein>
<evidence type="ECO:0000256" key="3">
    <source>
        <dbReference type="ARBA" id="ARBA00022723"/>
    </source>
</evidence>
<evidence type="ECO:0000313" key="6">
    <source>
        <dbReference type="EMBL" id="EHP69435.1"/>
    </source>
</evidence>
<dbReference type="Proteomes" id="UP000003980">
    <property type="component" value="Unassembled WGS sequence"/>
</dbReference>